<reference evidence="1" key="1">
    <citation type="journal article" date="2014" name="Int. J. Syst. Evol. Microbiol.">
        <title>Complete genome sequence of Corynebacterium casei LMG S-19264T (=DSM 44701T), isolated from a smear-ripened cheese.</title>
        <authorList>
            <consortium name="US DOE Joint Genome Institute (JGI-PGF)"/>
            <person name="Walter F."/>
            <person name="Albersmeier A."/>
            <person name="Kalinowski J."/>
            <person name="Ruckert C."/>
        </authorList>
    </citation>
    <scope>NUCLEOTIDE SEQUENCE</scope>
    <source>
        <strain evidence="1">KCTC 12719</strain>
    </source>
</reference>
<gene>
    <name evidence="1" type="ORF">GCM10007103_10500</name>
</gene>
<dbReference type="InterPro" id="IPR025347">
    <property type="entry name" value="DUF4251"/>
</dbReference>
<name>A0A918S9U7_9FLAO</name>
<dbReference type="Pfam" id="PF14059">
    <property type="entry name" value="DUF4251"/>
    <property type="match status" value="1"/>
</dbReference>
<organism evidence="1 2">
    <name type="scientific">Salinimicrobium marinum</name>
    <dbReference type="NCBI Taxonomy" id="680283"/>
    <lineage>
        <taxon>Bacteria</taxon>
        <taxon>Pseudomonadati</taxon>
        <taxon>Bacteroidota</taxon>
        <taxon>Flavobacteriia</taxon>
        <taxon>Flavobacteriales</taxon>
        <taxon>Flavobacteriaceae</taxon>
        <taxon>Salinimicrobium</taxon>
    </lineage>
</organism>
<reference evidence="1" key="2">
    <citation type="submission" date="2020-09" db="EMBL/GenBank/DDBJ databases">
        <authorList>
            <person name="Sun Q."/>
            <person name="Kim S."/>
        </authorList>
    </citation>
    <scope>NUCLEOTIDE SEQUENCE</scope>
    <source>
        <strain evidence="1">KCTC 12719</strain>
    </source>
</reference>
<sequence length="160" mass="18178">MLLLVSCGSNRATDSSDNRSKYEEIRELVESREFQVEHEWALPLGGGNINLIGNPNSIRFQKDSIDLFLPYFGVRHMGGGYNTEGGLKYIGPVKNLEIVENENRNIEISFETTQDNENLDFRIMVYSNGNAHTTVNSSQRNSISYRGDIVDLPEKFKKEN</sequence>
<evidence type="ECO:0000313" key="2">
    <source>
        <dbReference type="Proteomes" id="UP000610456"/>
    </source>
</evidence>
<accession>A0A918S9U7</accession>
<evidence type="ECO:0000313" key="1">
    <source>
        <dbReference type="EMBL" id="GHA30864.1"/>
    </source>
</evidence>
<protein>
    <recommendedName>
        <fullName evidence="3">DUF4251 domain-containing protein</fullName>
    </recommendedName>
</protein>
<dbReference type="Proteomes" id="UP000610456">
    <property type="component" value="Unassembled WGS sequence"/>
</dbReference>
<dbReference type="Gene3D" id="2.40.128.410">
    <property type="match status" value="1"/>
</dbReference>
<keyword evidence="2" id="KW-1185">Reference proteome</keyword>
<comment type="caution">
    <text evidence="1">The sequence shown here is derived from an EMBL/GenBank/DDBJ whole genome shotgun (WGS) entry which is preliminary data.</text>
</comment>
<dbReference type="AlphaFoldDB" id="A0A918S9U7"/>
<proteinExistence type="predicted"/>
<dbReference type="EMBL" id="BMXB01000002">
    <property type="protein sequence ID" value="GHA30864.1"/>
    <property type="molecule type" value="Genomic_DNA"/>
</dbReference>
<evidence type="ECO:0008006" key="3">
    <source>
        <dbReference type="Google" id="ProtNLM"/>
    </source>
</evidence>